<feature type="compositionally biased region" description="Basic and acidic residues" evidence="23">
    <location>
        <begin position="64"/>
        <end position="75"/>
    </location>
</feature>
<keyword evidence="13" id="KW-0496">Mitochondrion</keyword>
<dbReference type="InterPro" id="IPR000262">
    <property type="entry name" value="FMN-dep_DH"/>
</dbReference>
<dbReference type="GO" id="GO:0046872">
    <property type="term" value="F:metal ion binding"/>
    <property type="evidence" value="ECO:0007669"/>
    <property type="project" value="UniProtKB-UniRule"/>
</dbReference>
<evidence type="ECO:0000256" key="11">
    <source>
        <dbReference type="ARBA" id="ARBA00023002"/>
    </source>
</evidence>
<evidence type="ECO:0000256" key="17">
    <source>
        <dbReference type="ARBA" id="ARBA00066458"/>
    </source>
</evidence>
<dbReference type="Pfam" id="PF01070">
    <property type="entry name" value="FMN_dh"/>
    <property type="match status" value="1"/>
</dbReference>
<keyword evidence="6 22" id="KW-0349">Heme</keyword>
<dbReference type="FunFam" id="3.20.20.70:FF:000062">
    <property type="entry name" value="Cytochrome b2, mitochondrial, putative"/>
    <property type="match status" value="1"/>
</dbReference>
<proteinExistence type="inferred from homology"/>
<dbReference type="PROSITE" id="PS50255">
    <property type="entry name" value="CYTOCHROME_B5_2"/>
    <property type="match status" value="1"/>
</dbReference>
<feature type="compositionally biased region" description="Basic and acidic residues" evidence="23">
    <location>
        <begin position="85"/>
        <end position="103"/>
    </location>
</feature>
<evidence type="ECO:0000256" key="7">
    <source>
        <dbReference type="ARBA" id="ARBA00022630"/>
    </source>
</evidence>
<dbReference type="Proteomes" id="UP001216638">
    <property type="component" value="Chromosome 3"/>
</dbReference>
<feature type="domain" description="Cytochrome b5 heme-binding" evidence="24">
    <location>
        <begin position="1"/>
        <end position="78"/>
    </location>
</feature>
<evidence type="ECO:0000256" key="3">
    <source>
        <dbReference type="ARBA" id="ARBA00004569"/>
    </source>
</evidence>
<evidence type="ECO:0000256" key="15">
    <source>
        <dbReference type="ARBA" id="ARBA00061137"/>
    </source>
</evidence>
<gene>
    <name evidence="26" type="ORF">MBRA1_002513</name>
</gene>
<dbReference type="GO" id="GO:0005758">
    <property type="term" value="C:mitochondrial intermembrane space"/>
    <property type="evidence" value="ECO:0007669"/>
    <property type="project" value="UniProtKB-SubCell"/>
</dbReference>
<evidence type="ECO:0000256" key="21">
    <source>
        <dbReference type="ARBA" id="ARBA00078938"/>
    </source>
</evidence>
<keyword evidence="9 22" id="KW-0479">Metal-binding</keyword>
<evidence type="ECO:0000256" key="5">
    <source>
        <dbReference type="ARBA" id="ARBA00022448"/>
    </source>
</evidence>
<dbReference type="SUPFAM" id="SSF55856">
    <property type="entry name" value="Cytochrome b5-like heme/steroid binding domain"/>
    <property type="match status" value="1"/>
</dbReference>
<evidence type="ECO:0000313" key="27">
    <source>
        <dbReference type="Proteomes" id="UP001216638"/>
    </source>
</evidence>
<comment type="similarity">
    <text evidence="15">In the C-terminal section; belongs to the FMN-dependent alpha-hydroxy acid dehydrogenase family.</text>
</comment>
<keyword evidence="8" id="KW-0288">FMN</keyword>
<name>A0AAF0DXL5_9BASI</name>
<dbReference type="Gene3D" id="3.10.120.10">
    <property type="entry name" value="Cytochrome b5-like heme/steroid binding domain"/>
    <property type="match status" value="1"/>
</dbReference>
<dbReference type="InterPro" id="IPR036400">
    <property type="entry name" value="Cyt_B5-like_heme/steroid_sf"/>
</dbReference>
<dbReference type="AlphaFoldDB" id="A0AAF0DXL5"/>
<evidence type="ECO:0000256" key="6">
    <source>
        <dbReference type="ARBA" id="ARBA00022617"/>
    </source>
</evidence>
<reference evidence="26" key="1">
    <citation type="submission" date="2023-03" db="EMBL/GenBank/DDBJ databases">
        <title>Mating type loci evolution in Malassezia.</title>
        <authorList>
            <person name="Coelho M.A."/>
        </authorList>
    </citation>
    <scope>NUCLEOTIDE SEQUENCE</scope>
    <source>
        <strain evidence="26">CBS 14135</strain>
    </source>
</reference>
<evidence type="ECO:0000256" key="18">
    <source>
        <dbReference type="ARBA" id="ARBA00068515"/>
    </source>
</evidence>
<comment type="similarity">
    <text evidence="22">Belongs to the cytochrome b5 family.</text>
</comment>
<feature type="region of interest" description="Disordered" evidence="23">
    <location>
        <begin position="474"/>
        <end position="497"/>
    </location>
</feature>
<dbReference type="InterPro" id="IPR013785">
    <property type="entry name" value="Aldolase_TIM"/>
</dbReference>
<dbReference type="EC" id="1.1.2.3" evidence="17"/>
<accession>A0AAF0DXL5</accession>
<sequence>MKVWSYDDVAKHASRDDCYVVLYDKVYDVTDFLSDHPGGTQIILKYAGKDATSVFDPVHPPGTIEKHLPKEKHLGTVDTNTVPESLRKEREEQQREEQQRRENLPPLEQCLNLEDFRLVARQVMTPMAWAYYSSAADDLETYHENRAVFRRIWFRPRVLRNVRYVDPSTSILGHPSALPVYITATALGRLGHPDGEKNLTRAAARTGLIQMIPTLSSCSFEEIVNERTEAGKPTQFFQLYVNSDRNIVREMLRKAEAADIQALFITVDAPQLGRREQDMRMHFDDAGSSVQSSSGDEVSRDEGAARAISSFIDPGLDWDDAMWIKNQVRMPVLLKGVQCWEDALKAYDMGFAGCVLSNHGGRQLDFSRSGIEVLEEVVYELRKRGKAPGPSFQLFVDGGITRGTDVLKAIALGATAVGVGRPFIYAFSAYGADGVVRAVQILRDEIEMNMRLIGAPTLRDLVPEMVDVSALHNRGTTRGELPETNVLNPTGERKSHL</sequence>
<dbReference type="PRINTS" id="PR00363">
    <property type="entry name" value="CYTOCHROMEB5"/>
</dbReference>
<dbReference type="PROSITE" id="PS51349">
    <property type="entry name" value="FMN_HYDROXY_ACID_DH_2"/>
    <property type="match status" value="1"/>
</dbReference>
<dbReference type="Pfam" id="PF00173">
    <property type="entry name" value="Cyt-b5"/>
    <property type="match status" value="1"/>
</dbReference>
<evidence type="ECO:0000256" key="14">
    <source>
        <dbReference type="ARBA" id="ARBA00052399"/>
    </source>
</evidence>
<comment type="subunit">
    <text evidence="4">Homotetramer.</text>
</comment>
<comment type="catalytic activity">
    <reaction evidence="14">
        <text>(S)-lactate + 2 Fe(III)-[cytochrome c] = 2 Fe(II)-[cytochrome c] + pyruvate + 2 H(+)</text>
        <dbReference type="Rhea" id="RHEA:19909"/>
        <dbReference type="Rhea" id="RHEA-COMP:10350"/>
        <dbReference type="Rhea" id="RHEA-COMP:14399"/>
        <dbReference type="ChEBI" id="CHEBI:15361"/>
        <dbReference type="ChEBI" id="CHEBI:15378"/>
        <dbReference type="ChEBI" id="CHEBI:16651"/>
        <dbReference type="ChEBI" id="CHEBI:29033"/>
        <dbReference type="ChEBI" id="CHEBI:29034"/>
        <dbReference type="EC" id="1.1.2.3"/>
    </reaction>
    <physiologicalReaction direction="left-to-right" evidence="14">
        <dbReference type="Rhea" id="RHEA:19910"/>
    </physiologicalReaction>
</comment>
<evidence type="ECO:0000313" key="26">
    <source>
        <dbReference type="EMBL" id="WFC95859.1"/>
    </source>
</evidence>
<dbReference type="Gene3D" id="3.20.20.70">
    <property type="entry name" value="Aldolase class I"/>
    <property type="match status" value="1"/>
</dbReference>
<keyword evidence="5" id="KW-0813">Transport</keyword>
<dbReference type="InterPro" id="IPR008259">
    <property type="entry name" value="FMN_hydac_DH_AS"/>
</dbReference>
<evidence type="ECO:0000256" key="8">
    <source>
        <dbReference type="ARBA" id="ARBA00022643"/>
    </source>
</evidence>
<keyword evidence="27" id="KW-1185">Reference proteome</keyword>
<evidence type="ECO:0000256" key="4">
    <source>
        <dbReference type="ARBA" id="ARBA00011881"/>
    </source>
</evidence>
<evidence type="ECO:0000256" key="1">
    <source>
        <dbReference type="ARBA" id="ARBA00001917"/>
    </source>
</evidence>
<evidence type="ECO:0000256" key="2">
    <source>
        <dbReference type="ARBA" id="ARBA00001970"/>
    </source>
</evidence>
<evidence type="ECO:0000259" key="24">
    <source>
        <dbReference type="PROSITE" id="PS50255"/>
    </source>
</evidence>
<evidence type="ECO:0000256" key="23">
    <source>
        <dbReference type="SAM" id="MobiDB-lite"/>
    </source>
</evidence>
<evidence type="ECO:0000256" key="22">
    <source>
        <dbReference type="RuleBase" id="RU362121"/>
    </source>
</evidence>
<dbReference type="GO" id="GO:0020037">
    <property type="term" value="F:heme binding"/>
    <property type="evidence" value="ECO:0007669"/>
    <property type="project" value="UniProtKB-UniRule"/>
</dbReference>
<feature type="region of interest" description="Disordered" evidence="23">
    <location>
        <begin position="64"/>
        <end position="103"/>
    </location>
</feature>
<dbReference type="PANTHER" id="PTHR10578:SF148">
    <property type="entry name" value="L-LACTATE DEHYDROGENASE (CYTOCHROME)"/>
    <property type="match status" value="1"/>
</dbReference>
<dbReference type="InterPro" id="IPR001199">
    <property type="entry name" value="Cyt_B5-like_heme/steroid-bd"/>
</dbReference>
<dbReference type="PROSITE" id="PS00557">
    <property type="entry name" value="FMN_HYDROXY_ACID_DH_1"/>
    <property type="match status" value="1"/>
</dbReference>
<dbReference type="FunFam" id="3.10.120.10:FF:000009">
    <property type="entry name" value="Cytochrome b2, mitochondrial, putative"/>
    <property type="match status" value="1"/>
</dbReference>
<dbReference type="PROSITE" id="PS00191">
    <property type="entry name" value="CYTOCHROME_B5_1"/>
    <property type="match status" value="1"/>
</dbReference>
<evidence type="ECO:0000259" key="25">
    <source>
        <dbReference type="PROSITE" id="PS51349"/>
    </source>
</evidence>
<comment type="similarity">
    <text evidence="16">In the N-terminal section; belongs to the cytochrome b5 family.</text>
</comment>
<organism evidence="26 27">
    <name type="scientific">Malassezia brasiliensis</name>
    <dbReference type="NCBI Taxonomy" id="1821822"/>
    <lineage>
        <taxon>Eukaryota</taxon>
        <taxon>Fungi</taxon>
        <taxon>Dikarya</taxon>
        <taxon>Basidiomycota</taxon>
        <taxon>Ustilaginomycotina</taxon>
        <taxon>Malasseziomycetes</taxon>
        <taxon>Malasseziales</taxon>
        <taxon>Malasseziaceae</taxon>
        <taxon>Malassezia</taxon>
    </lineage>
</organism>
<dbReference type="EMBL" id="CP119953">
    <property type="protein sequence ID" value="WFC95859.1"/>
    <property type="molecule type" value="Genomic_DNA"/>
</dbReference>
<dbReference type="GO" id="GO:0004460">
    <property type="term" value="F:L-lactate dehydrogenase (cytochrome) activity"/>
    <property type="evidence" value="ECO:0007669"/>
    <property type="project" value="UniProtKB-EC"/>
</dbReference>
<dbReference type="PANTHER" id="PTHR10578">
    <property type="entry name" value="S -2-HYDROXY-ACID OXIDASE-RELATED"/>
    <property type="match status" value="1"/>
</dbReference>
<keyword evidence="7" id="KW-0285">Flavoprotein</keyword>
<evidence type="ECO:0000256" key="13">
    <source>
        <dbReference type="ARBA" id="ARBA00023128"/>
    </source>
</evidence>
<keyword evidence="10" id="KW-0809">Transit peptide</keyword>
<comment type="subcellular location">
    <subcellularLocation>
        <location evidence="3">Mitochondrion intermembrane space</location>
    </subcellularLocation>
</comment>
<dbReference type="SUPFAM" id="SSF51395">
    <property type="entry name" value="FMN-linked oxidoreductases"/>
    <property type="match status" value="1"/>
</dbReference>
<evidence type="ECO:0000256" key="10">
    <source>
        <dbReference type="ARBA" id="ARBA00022946"/>
    </source>
</evidence>
<dbReference type="InterPro" id="IPR018506">
    <property type="entry name" value="Cyt_B5_heme-BS"/>
</dbReference>
<keyword evidence="12 22" id="KW-0408">Iron</keyword>
<comment type="cofactor">
    <cofactor evidence="2">
        <name>heme b</name>
        <dbReference type="ChEBI" id="CHEBI:60344"/>
    </cofactor>
</comment>
<dbReference type="SMART" id="SM01117">
    <property type="entry name" value="Cyt-b5"/>
    <property type="match status" value="1"/>
</dbReference>
<protein>
    <recommendedName>
        <fullName evidence="18">L-lactate dehydrogenase (cytochrome)</fullName>
        <ecNumber evidence="17">1.1.2.3</ecNumber>
    </recommendedName>
    <alternativeName>
        <fullName evidence="20">Cytochrome b2</fullName>
    </alternativeName>
    <alternativeName>
        <fullName evidence="19">Flavocytochrome b2</fullName>
    </alternativeName>
    <alternativeName>
        <fullName evidence="21">L-lactate ferricytochrome c oxidoreductase</fullName>
    </alternativeName>
</protein>
<evidence type="ECO:0000256" key="12">
    <source>
        <dbReference type="ARBA" id="ARBA00023004"/>
    </source>
</evidence>
<dbReference type="CDD" id="cd02922">
    <property type="entry name" value="FCB2_FMN"/>
    <property type="match status" value="1"/>
</dbReference>
<dbReference type="GO" id="GO:0006089">
    <property type="term" value="P:lactate metabolic process"/>
    <property type="evidence" value="ECO:0007669"/>
    <property type="project" value="TreeGrafter"/>
</dbReference>
<keyword evidence="11 26" id="KW-0560">Oxidoreductase</keyword>
<feature type="domain" description="FMN hydroxy acid dehydrogenase" evidence="25">
    <location>
        <begin position="105"/>
        <end position="471"/>
    </location>
</feature>
<dbReference type="InterPro" id="IPR037396">
    <property type="entry name" value="FMN_HAD"/>
</dbReference>
<evidence type="ECO:0000256" key="9">
    <source>
        <dbReference type="ARBA" id="ARBA00022723"/>
    </source>
</evidence>
<comment type="cofactor">
    <cofactor evidence="1">
        <name>FMN</name>
        <dbReference type="ChEBI" id="CHEBI:58210"/>
    </cofactor>
</comment>
<evidence type="ECO:0000256" key="20">
    <source>
        <dbReference type="ARBA" id="ARBA00078774"/>
    </source>
</evidence>
<evidence type="ECO:0000256" key="19">
    <source>
        <dbReference type="ARBA" id="ARBA00075949"/>
    </source>
</evidence>
<dbReference type="InterPro" id="IPR037458">
    <property type="entry name" value="L-MDH/L-LDH_FMN-bd"/>
</dbReference>
<evidence type="ECO:0000256" key="16">
    <source>
        <dbReference type="ARBA" id="ARBA00061589"/>
    </source>
</evidence>